<feature type="domain" description="Protein kinase" evidence="7">
    <location>
        <begin position="257"/>
        <end position="531"/>
    </location>
</feature>
<dbReference type="Gene3D" id="1.10.510.10">
    <property type="entry name" value="Transferase(Phosphotransferase) domain 1"/>
    <property type="match status" value="1"/>
</dbReference>
<protein>
    <recommendedName>
        <fullName evidence="2">RING-type E3 ubiquitin transferase</fullName>
        <ecNumber evidence="2">2.3.2.27</ecNumber>
    </recommendedName>
</protein>
<evidence type="ECO:0000256" key="3">
    <source>
        <dbReference type="ARBA" id="ARBA00022690"/>
    </source>
</evidence>
<dbReference type="SMART" id="SM00220">
    <property type="entry name" value="S_TKc"/>
    <property type="match status" value="1"/>
</dbReference>
<proteinExistence type="predicted"/>
<dbReference type="Pfam" id="PF00031">
    <property type="entry name" value="Cystatin"/>
    <property type="match status" value="1"/>
</dbReference>
<dbReference type="GO" id="GO:0004869">
    <property type="term" value="F:cysteine-type endopeptidase inhibitor activity"/>
    <property type="evidence" value="ECO:0007669"/>
    <property type="project" value="UniProtKB-KW"/>
</dbReference>
<keyword evidence="5" id="KW-0833">Ubl conjugation pathway</keyword>
<dbReference type="InterPro" id="IPR051348">
    <property type="entry name" value="U-box_ubiquitin_ligases"/>
</dbReference>
<dbReference type="Pfam" id="PF07714">
    <property type="entry name" value="PK_Tyr_Ser-Thr"/>
    <property type="match status" value="1"/>
</dbReference>
<dbReference type="PANTHER" id="PTHR45647">
    <property type="entry name" value="OS02G0152300 PROTEIN"/>
    <property type="match status" value="1"/>
</dbReference>
<organism evidence="8 9">
    <name type="scientific">Rhododendron griersonianum</name>
    <dbReference type="NCBI Taxonomy" id="479676"/>
    <lineage>
        <taxon>Eukaryota</taxon>
        <taxon>Viridiplantae</taxon>
        <taxon>Streptophyta</taxon>
        <taxon>Embryophyta</taxon>
        <taxon>Tracheophyta</taxon>
        <taxon>Spermatophyta</taxon>
        <taxon>Magnoliopsida</taxon>
        <taxon>eudicotyledons</taxon>
        <taxon>Gunneridae</taxon>
        <taxon>Pentapetalae</taxon>
        <taxon>asterids</taxon>
        <taxon>Ericales</taxon>
        <taxon>Ericaceae</taxon>
        <taxon>Ericoideae</taxon>
        <taxon>Rhodoreae</taxon>
        <taxon>Rhododendron</taxon>
    </lineage>
</organism>
<evidence type="ECO:0000259" key="7">
    <source>
        <dbReference type="PROSITE" id="PS50011"/>
    </source>
</evidence>
<dbReference type="PANTHER" id="PTHR45647:SF100">
    <property type="entry name" value="U-BOX DOMAIN-CONTAINING PROTEIN 33"/>
    <property type="match status" value="1"/>
</dbReference>
<dbReference type="GO" id="GO:0004672">
    <property type="term" value="F:protein kinase activity"/>
    <property type="evidence" value="ECO:0007669"/>
    <property type="project" value="InterPro"/>
</dbReference>
<dbReference type="InterPro" id="IPR000010">
    <property type="entry name" value="Cystatin_dom"/>
</dbReference>
<keyword evidence="4" id="KW-0789">Thiol protease inhibitor</keyword>
<evidence type="ECO:0000256" key="2">
    <source>
        <dbReference type="ARBA" id="ARBA00012483"/>
    </source>
</evidence>
<dbReference type="InterPro" id="IPR000719">
    <property type="entry name" value="Prot_kinase_dom"/>
</dbReference>
<dbReference type="InterPro" id="IPR046350">
    <property type="entry name" value="Cystatin_sf"/>
</dbReference>
<dbReference type="AlphaFoldDB" id="A0AAV6JTF6"/>
<evidence type="ECO:0000256" key="5">
    <source>
        <dbReference type="ARBA" id="ARBA00022786"/>
    </source>
</evidence>
<keyword evidence="6" id="KW-0175">Coiled coil</keyword>
<dbReference type="SUPFAM" id="SSF56112">
    <property type="entry name" value="Protein kinase-like (PK-like)"/>
    <property type="match status" value="1"/>
</dbReference>
<name>A0AAV6JTF6_9ERIC</name>
<dbReference type="Proteomes" id="UP000823749">
    <property type="component" value="Chromosome 6"/>
</dbReference>
<evidence type="ECO:0000256" key="6">
    <source>
        <dbReference type="SAM" id="Coils"/>
    </source>
</evidence>
<dbReference type="PROSITE" id="PS00108">
    <property type="entry name" value="PROTEIN_KINASE_ST"/>
    <property type="match status" value="1"/>
</dbReference>
<evidence type="ECO:0000256" key="4">
    <source>
        <dbReference type="ARBA" id="ARBA00022704"/>
    </source>
</evidence>
<keyword evidence="3" id="KW-0646">Protease inhibitor</keyword>
<dbReference type="EC" id="2.3.2.27" evidence="2"/>
<dbReference type="EMBL" id="JACTNZ010000006">
    <property type="protein sequence ID" value="KAG5543364.1"/>
    <property type="molecule type" value="Genomic_DNA"/>
</dbReference>
<dbReference type="InterPro" id="IPR011009">
    <property type="entry name" value="Kinase-like_dom_sf"/>
</dbReference>
<dbReference type="PROSITE" id="PS50011">
    <property type="entry name" value="PROTEIN_KINASE_DOM"/>
    <property type="match status" value="1"/>
</dbReference>
<dbReference type="InterPro" id="IPR008271">
    <property type="entry name" value="Ser/Thr_kinase_AS"/>
</dbReference>
<keyword evidence="9" id="KW-1185">Reference proteome</keyword>
<reference evidence="8 9" key="1">
    <citation type="submission" date="2020-08" db="EMBL/GenBank/DDBJ databases">
        <title>Plant Genome Project.</title>
        <authorList>
            <person name="Zhang R.-G."/>
        </authorList>
    </citation>
    <scope>NUCLEOTIDE SEQUENCE [LARGE SCALE GENOMIC DNA]</scope>
    <source>
        <strain evidence="8">WSP0</strain>
        <tissue evidence="8">Leaf</tissue>
    </source>
</reference>
<dbReference type="NCBIfam" id="TIGR01638">
    <property type="entry name" value="Atha_cystat_rel"/>
    <property type="match status" value="1"/>
</dbReference>
<feature type="coiled-coil region" evidence="6">
    <location>
        <begin position="208"/>
        <end position="242"/>
    </location>
</feature>
<dbReference type="InterPro" id="IPR006525">
    <property type="entry name" value="Cystatin-related_pln"/>
</dbReference>
<dbReference type="InterPro" id="IPR001245">
    <property type="entry name" value="Ser-Thr/Tyr_kinase_cat_dom"/>
</dbReference>
<gene>
    <name evidence="8" type="ORF">RHGRI_016184</name>
</gene>
<dbReference type="Gene3D" id="3.30.200.20">
    <property type="entry name" value="Phosphorylase Kinase, domain 1"/>
    <property type="match status" value="1"/>
</dbReference>
<evidence type="ECO:0000256" key="1">
    <source>
        <dbReference type="ARBA" id="ARBA00000900"/>
    </source>
</evidence>
<comment type="catalytic activity">
    <reaction evidence="1">
        <text>S-ubiquitinyl-[E2 ubiquitin-conjugating enzyme]-L-cysteine + [acceptor protein]-L-lysine = [E2 ubiquitin-conjugating enzyme]-L-cysteine + N(6)-ubiquitinyl-[acceptor protein]-L-lysine.</text>
        <dbReference type="EC" id="2.3.2.27"/>
    </reaction>
</comment>
<dbReference type="SUPFAM" id="SSF54403">
    <property type="entry name" value="Cystatin/monellin"/>
    <property type="match status" value="1"/>
</dbReference>
<comment type="caution">
    <text evidence="8">The sequence shown here is derived from an EMBL/GenBank/DDBJ whole genome shotgun (WGS) entry which is preliminary data.</text>
</comment>
<dbReference type="GO" id="GO:0061630">
    <property type="term" value="F:ubiquitin protein ligase activity"/>
    <property type="evidence" value="ECO:0007669"/>
    <property type="project" value="UniProtKB-EC"/>
</dbReference>
<evidence type="ECO:0000313" key="9">
    <source>
        <dbReference type="Proteomes" id="UP000823749"/>
    </source>
</evidence>
<dbReference type="GO" id="GO:0005524">
    <property type="term" value="F:ATP binding"/>
    <property type="evidence" value="ECO:0007669"/>
    <property type="project" value="InterPro"/>
</dbReference>
<sequence>MARPMIRTESGRFVKLLGDGKALLLDKVDSLEGEEVTLWPKGLEERAKASKSLTQEDTKKFYFTPEEYAVYSRKLRASEGFDVGDVPAHVMLEVIRPVRHQSDPLALQQGFSEMAKVALGVYNENQGTRYQFFQVIRVNYVCTGALWYYITFQAKNVIDGSQLKNFQALTSPGRLGGEAKVEFCRVEPKPELPEDTKKGQVEKSNQMVQESEQNMLSAVEQLEKYKMERDDLQEQASNTITHLSFSFHEIEDATGFFDPSMKIGKGDYRPVYRGFLRHTQVAIKPFIYPSMQGCVEFQQEIRVSECTPPSPRYQVHILSKFRHPNIVTLIGSCPAPPIIIYEYLPNGSLEDRLSCRDNSTPLSWKTRIRIAVELCSVLIFLHSESIVHGDLKPDNILLDANYVCKLSCFGICRGVNRNEESSKLSRFGICRGVNRNEESSKLSRFRICRGVNQNEESSNTTGCYVTVPKDTFGYIDPDFAETGELTPKSDVYSFGVILLRLLTGNKPAVGLPAEMQRARWGKIERYTRSYG</sequence>
<evidence type="ECO:0000313" key="8">
    <source>
        <dbReference type="EMBL" id="KAG5543364.1"/>
    </source>
</evidence>
<accession>A0AAV6JTF6</accession>